<evidence type="ECO:0000313" key="3">
    <source>
        <dbReference type="Proteomes" id="UP001234581"/>
    </source>
</evidence>
<dbReference type="GeneID" id="83219592"/>
<gene>
    <name evidence="2" type="ORF">O0I10_012205</name>
</gene>
<protein>
    <recommendedName>
        <fullName evidence="1">Heterokaryon incompatibility domain-containing protein</fullName>
    </recommendedName>
</protein>
<accession>A0AAD7XVZ3</accession>
<feature type="domain" description="Heterokaryon incompatibility" evidence="1">
    <location>
        <begin position="84"/>
        <end position="235"/>
    </location>
</feature>
<dbReference type="EMBL" id="JARTCD010000116">
    <property type="protein sequence ID" value="KAJ8652147.1"/>
    <property type="molecule type" value="Genomic_DNA"/>
</dbReference>
<name>A0AAD7XVZ3_9FUNG</name>
<dbReference type="Proteomes" id="UP001234581">
    <property type="component" value="Unassembled WGS sequence"/>
</dbReference>
<reference evidence="2 3" key="1">
    <citation type="submission" date="2023-03" db="EMBL/GenBank/DDBJ databases">
        <title>Genome sequence of Lichtheimia ornata CBS 291.66.</title>
        <authorList>
            <person name="Mohabir J.T."/>
            <person name="Shea T.P."/>
            <person name="Kurbessoian T."/>
            <person name="Berby B."/>
            <person name="Fontaine J."/>
            <person name="Livny J."/>
            <person name="Gnirke A."/>
            <person name="Stajich J.E."/>
            <person name="Cuomo C.A."/>
        </authorList>
    </citation>
    <scope>NUCLEOTIDE SEQUENCE [LARGE SCALE GENOMIC DNA]</scope>
    <source>
        <strain evidence="2">CBS 291.66</strain>
    </source>
</reference>
<evidence type="ECO:0000313" key="2">
    <source>
        <dbReference type="EMBL" id="KAJ8652147.1"/>
    </source>
</evidence>
<dbReference type="RefSeq" id="XP_058337061.1">
    <property type="nucleotide sequence ID" value="XM_058492151.1"/>
</dbReference>
<evidence type="ECO:0000259" key="1">
    <source>
        <dbReference type="Pfam" id="PF06985"/>
    </source>
</evidence>
<proteinExistence type="predicted"/>
<dbReference type="Pfam" id="PF06985">
    <property type="entry name" value="HET"/>
    <property type="match status" value="1"/>
</dbReference>
<comment type="caution">
    <text evidence="2">The sequence shown here is derived from an EMBL/GenBank/DDBJ whole genome shotgun (WGS) entry which is preliminary data.</text>
</comment>
<dbReference type="InterPro" id="IPR010730">
    <property type="entry name" value="HET"/>
</dbReference>
<dbReference type="AlphaFoldDB" id="A0AAD7XVZ3"/>
<dbReference type="PANTHER" id="PTHR24148">
    <property type="entry name" value="ANKYRIN REPEAT DOMAIN-CONTAINING PROTEIN 39 HOMOLOG-RELATED"/>
    <property type="match status" value="1"/>
</dbReference>
<keyword evidence="3" id="KW-1185">Reference proteome</keyword>
<organism evidence="2 3">
    <name type="scientific">Lichtheimia ornata</name>
    <dbReference type="NCBI Taxonomy" id="688661"/>
    <lineage>
        <taxon>Eukaryota</taxon>
        <taxon>Fungi</taxon>
        <taxon>Fungi incertae sedis</taxon>
        <taxon>Mucoromycota</taxon>
        <taxon>Mucoromycotina</taxon>
        <taxon>Mucoromycetes</taxon>
        <taxon>Mucorales</taxon>
        <taxon>Lichtheimiaceae</taxon>
        <taxon>Lichtheimia</taxon>
    </lineage>
</organism>
<dbReference type="PANTHER" id="PTHR24148:SF64">
    <property type="entry name" value="HETEROKARYON INCOMPATIBILITY DOMAIN-CONTAINING PROTEIN"/>
    <property type="match status" value="1"/>
</dbReference>
<sequence length="421" mass="49381">MACDANVSNDTHRTNISLEDDKDNARKHYFETGLNALLANPNFLLLYVPDNGTKMRIIRPASNVYHRNRMIERINEAKYIPSFYYALSHLWGLSENNRYLWNGISEYVDDEEGIAVKPVSMRPEKRCALLKLLKVHPDSYWWIDVLCARTETPLDIMGDIYSCCLECVVMIDCEPSLIPKIHAMHHSKMEIEELYRTKEYIAYEQICQTEGLQLTELLYTFFQSRWWKRVWTWQEMALPMGNVRFMAETDTHQLQTNTITREQLLGFEEMAYIIVFTLNRALYYNQNELHGARHVDDRMLKLATEVHLDFEDIGCARSSINYRISGNKRDFAIIIASLMYSTRRCYDPADYVYGVLGMMRIKIPRMSDPNAVWWHLLSKLDDLVPLGSRRWIDRAHEIDLRKVQTLGDVFSKVLDVYNGTK</sequence>
<dbReference type="InterPro" id="IPR052895">
    <property type="entry name" value="HetReg/Transcr_Mod"/>
</dbReference>